<reference evidence="1 4" key="3">
    <citation type="journal article" date="2015" name="PLoS Genet.">
        <title>Common Cell Shape Evolution of Two Nasopharyngeal Pathogens.</title>
        <authorList>
            <person name="Veyrier F.J."/>
            <person name="Biais N."/>
            <person name="Morales P."/>
            <person name="Belkacem N."/>
            <person name="Guilhen C."/>
            <person name="Ranjeva S."/>
            <person name="Sismeiro O."/>
            <person name="Pehau-Arnaudet G."/>
            <person name="Rocha E.P."/>
            <person name="Werts C."/>
            <person name="Taha M.K."/>
            <person name="Boneca I.G."/>
        </authorList>
    </citation>
    <scope>NUCLEOTIDE SEQUENCE [LARGE SCALE GENOMIC DNA]</scope>
    <source>
        <strain evidence="1 4">ATCC 29315</strain>
    </source>
</reference>
<dbReference type="PATRIC" id="fig|546263.7.peg.2025"/>
<dbReference type="Proteomes" id="UP000031392">
    <property type="component" value="Chromosome"/>
</dbReference>
<sequence>MRFTNIEYTNFLYDKKYEFQISQKPIVLLLGQDYLNNSEIKNLFYKKIPSQMDYHNRLYSNKI</sequence>
<proteinExistence type="predicted"/>
<dbReference type="EMBL" id="ADBF01000023">
    <property type="protein sequence ID" value="EFE50225.1"/>
    <property type="molecule type" value="Genomic_DNA"/>
</dbReference>
<evidence type="ECO:0000313" key="3">
    <source>
        <dbReference type="Proteomes" id="UP000005536"/>
    </source>
</evidence>
<reference evidence="4" key="2">
    <citation type="submission" date="2014-05" db="EMBL/GenBank/DDBJ databases">
        <title>Complete Genome sequence of Neisseria elongata subsp. glycolytica.</title>
        <authorList>
            <person name="Veyrier F.J."/>
            <person name="Taha M.-K."/>
        </authorList>
    </citation>
    <scope>NUCLEOTIDE SEQUENCE [LARGE SCALE GENOMIC DNA]</scope>
    <source>
        <strain evidence="4">ATCC 29315</strain>
    </source>
</reference>
<reference evidence="2 3" key="1">
    <citation type="submission" date="2010-02" db="EMBL/GenBank/DDBJ databases">
        <authorList>
            <person name="Weinstock G."/>
            <person name="Sodergren E."/>
            <person name="Clifton S."/>
            <person name="Fulton L."/>
            <person name="Fulton B."/>
            <person name="Courtney L."/>
            <person name="Fronick C."/>
            <person name="Harrison M."/>
            <person name="Strong C."/>
            <person name="Farmer C."/>
            <person name="Delahaunty K."/>
            <person name="Markovic C."/>
            <person name="Hall O."/>
            <person name="Minx P."/>
            <person name="Tomlinson C."/>
            <person name="Mitreva M."/>
            <person name="Nelson J."/>
            <person name="Hou S."/>
            <person name="Wollam A."/>
            <person name="Pepin K.H."/>
            <person name="Johnson M."/>
            <person name="Bhonagiri V."/>
            <person name="Zhang X."/>
            <person name="Suruliraj S."/>
            <person name="Warren W."/>
            <person name="Chinwalla A."/>
            <person name="Mardis E.R."/>
            <person name="Wilson R.K."/>
        </authorList>
    </citation>
    <scope>NUCLEOTIDE SEQUENCE [LARGE SCALE GENOMIC DNA]</scope>
    <source>
        <strain evidence="2 3">ATCC 29315</strain>
    </source>
</reference>
<name>D4DPB7_NEIEG</name>
<gene>
    <name evidence="2" type="ORF">NEIELOOT_00904</name>
    <name evidence="1" type="ORF">NELON_09425</name>
</gene>
<dbReference type="Proteomes" id="UP000005536">
    <property type="component" value="Unassembled WGS sequence"/>
</dbReference>
<dbReference type="HOGENOM" id="CLU_2881194_0_0_4"/>
<protein>
    <submittedName>
        <fullName evidence="2">Uncharacterized protein</fullName>
    </submittedName>
</protein>
<dbReference type="EMBL" id="CP007726">
    <property type="protein sequence ID" value="AJE19100.1"/>
    <property type="molecule type" value="Genomic_DNA"/>
</dbReference>
<keyword evidence="4" id="KW-1185">Reference proteome</keyword>
<evidence type="ECO:0000313" key="2">
    <source>
        <dbReference type="EMBL" id="EFE50225.1"/>
    </source>
</evidence>
<dbReference type="AlphaFoldDB" id="D4DPB7"/>
<accession>D4DPB7</accession>
<dbReference type="KEGG" id="nel:NELON_09425"/>
<evidence type="ECO:0000313" key="1">
    <source>
        <dbReference type="EMBL" id="AJE19100.1"/>
    </source>
</evidence>
<evidence type="ECO:0000313" key="4">
    <source>
        <dbReference type="Proteomes" id="UP000031392"/>
    </source>
</evidence>
<organism evidence="2 3">
    <name type="scientific">Neisseria elongata subsp. glycolytica ATCC 29315</name>
    <dbReference type="NCBI Taxonomy" id="546263"/>
    <lineage>
        <taxon>Bacteria</taxon>
        <taxon>Pseudomonadati</taxon>
        <taxon>Pseudomonadota</taxon>
        <taxon>Betaproteobacteria</taxon>
        <taxon>Neisseriales</taxon>
        <taxon>Neisseriaceae</taxon>
        <taxon>Neisseria</taxon>
    </lineage>
</organism>